<sequence>MSIQTINFWSGNRSKARQTYESKILEAVLEATKHEYPKYTLKENSTDYPGHHEYKVFTEKNADLLVTVAGNKKFENIHKIVVNLPIAKNLLGYRLLIIRKSDEHLFTKINSITELQHLKQGIPESWSDVDVFKHNKFKVVEKGNFEDIFARLSAKEFDYCSFGTNEVIDILNQNAAKYEDLMMEKKVLLFYPFPLVFYVNANKIELAKRIEKGLEQILNNGVLNHIFNTFYANIKKQLHLNERRLITLKNPLVSDKFQDVKPDLKSL</sequence>
<evidence type="ECO:0000313" key="1">
    <source>
        <dbReference type="EMBL" id="GGE19727.1"/>
    </source>
</evidence>
<accession>A0A916ZYY6</accession>
<dbReference type="EMBL" id="BMGL01000012">
    <property type="protein sequence ID" value="GGE19727.1"/>
    <property type="molecule type" value="Genomic_DNA"/>
</dbReference>
<name>A0A916ZYY6_9FLAO</name>
<evidence type="ECO:0008006" key="3">
    <source>
        <dbReference type="Google" id="ProtNLM"/>
    </source>
</evidence>
<dbReference type="AlphaFoldDB" id="A0A916ZYY6"/>
<gene>
    <name evidence="1" type="ORF">GCM10010831_21070</name>
</gene>
<keyword evidence="2" id="KW-1185">Reference proteome</keyword>
<dbReference type="Gene3D" id="3.40.190.10">
    <property type="entry name" value="Periplasmic binding protein-like II"/>
    <property type="match status" value="2"/>
</dbReference>
<evidence type="ECO:0000313" key="2">
    <source>
        <dbReference type="Proteomes" id="UP000599688"/>
    </source>
</evidence>
<dbReference type="Proteomes" id="UP000599688">
    <property type="component" value="Unassembled WGS sequence"/>
</dbReference>
<proteinExistence type="predicted"/>
<organism evidence="1 2">
    <name type="scientific">Psychroflexus salis</name>
    <dbReference type="NCBI Taxonomy" id="1526574"/>
    <lineage>
        <taxon>Bacteria</taxon>
        <taxon>Pseudomonadati</taxon>
        <taxon>Bacteroidota</taxon>
        <taxon>Flavobacteriia</taxon>
        <taxon>Flavobacteriales</taxon>
        <taxon>Flavobacteriaceae</taxon>
        <taxon>Psychroflexus</taxon>
    </lineage>
</organism>
<reference evidence="1 2" key="1">
    <citation type="journal article" date="2014" name="Int. J. Syst. Evol. Microbiol.">
        <title>Complete genome sequence of Corynebacterium casei LMG S-19264T (=DSM 44701T), isolated from a smear-ripened cheese.</title>
        <authorList>
            <consortium name="US DOE Joint Genome Institute (JGI-PGF)"/>
            <person name="Walter F."/>
            <person name="Albersmeier A."/>
            <person name="Kalinowski J."/>
            <person name="Ruckert C."/>
        </authorList>
    </citation>
    <scope>NUCLEOTIDE SEQUENCE [LARGE SCALE GENOMIC DNA]</scope>
    <source>
        <strain evidence="1 2">CGMCC 1.12925</strain>
    </source>
</reference>
<protein>
    <recommendedName>
        <fullName evidence="3">Solute-binding protein family 3/N-terminal domain-containing protein</fullName>
    </recommendedName>
</protein>
<comment type="caution">
    <text evidence="1">The sequence shown here is derived from an EMBL/GenBank/DDBJ whole genome shotgun (WGS) entry which is preliminary data.</text>
</comment>
<dbReference type="SUPFAM" id="SSF53850">
    <property type="entry name" value="Periplasmic binding protein-like II"/>
    <property type="match status" value="1"/>
</dbReference>
<dbReference type="RefSeq" id="WP_188406821.1">
    <property type="nucleotide sequence ID" value="NZ_BMGL01000012.1"/>
</dbReference>